<dbReference type="InterPro" id="IPR053842">
    <property type="entry name" value="NikA-like"/>
</dbReference>
<keyword evidence="2" id="KW-1185">Reference proteome</keyword>
<gene>
    <name evidence="1" type="ORF">IV66_GL000609</name>
</gene>
<reference evidence="1 2" key="1">
    <citation type="journal article" date="2015" name="Genome Announc.">
        <title>Expanding the biotechnology potential of lactobacilli through comparative genomics of 213 strains and associated genera.</title>
        <authorList>
            <person name="Sun Z."/>
            <person name="Harris H.M."/>
            <person name="McCann A."/>
            <person name="Guo C."/>
            <person name="Argimon S."/>
            <person name="Zhang W."/>
            <person name="Yang X."/>
            <person name="Jeffery I.B."/>
            <person name="Cooney J.C."/>
            <person name="Kagawa T.F."/>
            <person name="Liu W."/>
            <person name="Song Y."/>
            <person name="Salvetti E."/>
            <person name="Wrobel A."/>
            <person name="Rasinkangas P."/>
            <person name="Parkhill J."/>
            <person name="Rea M.C."/>
            <person name="O'Sullivan O."/>
            <person name="Ritari J."/>
            <person name="Douillard F.P."/>
            <person name="Paul Ross R."/>
            <person name="Yang R."/>
            <person name="Briner A.E."/>
            <person name="Felis G.E."/>
            <person name="de Vos W.M."/>
            <person name="Barrangou R."/>
            <person name="Klaenhammer T.R."/>
            <person name="Caufield P.W."/>
            <person name="Cui Y."/>
            <person name="Zhang H."/>
            <person name="O'Toole P.W."/>
        </authorList>
    </citation>
    <scope>NUCLEOTIDE SEQUENCE [LARGE SCALE GENOMIC DNA]</scope>
    <source>
        <strain evidence="1 2">NBRC 103219</strain>
    </source>
</reference>
<name>A0A0R2LHG1_9LACO</name>
<proteinExistence type="predicted"/>
<dbReference type="Pfam" id="PF21983">
    <property type="entry name" value="NikA-like"/>
    <property type="match status" value="1"/>
</dbReference>
<dbReference type="AlphaFoldDB" id="A0A0R2LHG1"/>
<organism evidence="1 2">
    <name type="scientific">Ligilactobacillus pobuzihii</name>
    <dbReference type="NCBI Taxonomy" id="449659"/>
    <lineage>
        <taxon>Bacteria</taxon>
        <taxon>Bacillati</taxon>
        <taxon>Bacillota</taxon>
        <taxon>Bacilli</taxon>
        <taxon>Lactobacillales</taxon>
        <taxon>Lactobacillaceae</taxon>
        <taxon>Ligilactobacillus</taxon>
    </lineage>
</organism>
<sequence>MREGELMSNVKPTNERQVKRINFRLDQTEYTKLKLSAETYGLTVSNYAKKLALNSKLRQPYFDHTATKELLLELSRQGTNLNQVARQLNQQPEMPQTAQLLAALQATREEYRKLWQQLQK</sequence>
<comment type="caution">
    <text evidence="1">The sequence shown here is derived from an EMBL/GenBank/DDBJ whole genome shotgun (WGS) entry which is preliminary data.</text>
</comment>
<evidence type="ECO:0000313" key="2">
    <source>
        <dbReference type="Proteomes" id="UP000051886"/>
    </source>
</evidence>
<dbReference type="EMBL" id="JQCN01000012">
    <property type="protein sequence ID" value="KRO01236.1"/>
    <property type="molecule type" value="Genomic_DNA"/>
</dbReference>
<dbReference type="PATRIC" id="fig|449659.4.peg.614"/>
<dbReference type="STRING" id="449659.IV66_GL000609"/>
<dbReference type="Proteomes" id="UP000051886">
    <property type="component" value="Unassembled WGS sequence"/>
</dbReference>
<accession>A0A0R2LHG1</accession>
<protein>
    <submittedName>
        <fullName evidence="1">Uncharacterized protein</fullName>
    </submittedName>
</protein>
<evidence type="ECO:0000313" key="1">
    <source>
        <dbReference type="EMBL" id="KRO01236.1"/>
    </source>
</evidence>